<reference evidence="2 3" key="1">
    <citation type="submission" date="2015-04" db="EMBL/GenBank/DDBJ databases">
        <title>Complete genome sequence of Schizopora paradoxa KUC8140, a cosmopolitan wood degrader in East Asia.</title>
        <authorList>
            <consortium name="DOE Joint Genome Institute"/>
            <person name="Min B."/>
            <person name="Park H."/>
            <person name="Jang Y."/>
            <person name="Kim J.-J."/>
            <person name="Kim K.H."/>
            <person name="Pangilinan J."/>
            <person name="Lipzen A."/>
            <person name="Riley R."/>
            <person name="Grigoriev I.V."/>
            <person name="Spatafora J.W."/>
            <person name="Choi I.-G."/>
        </authorList>
    </citation>
    <scope>NUCLEOTIDE SEQUENCE [LARGE SCALE GENOMIC DNA]</scope>
    <source>
        <strain evidence="2 3">KUC8140</strain>
    </source>
</reference>
<dbReference type="SUPFAM" id="SSF82199">
    <property type="entry name" value="SET domain"/>
    <property type="match status" value="1"/>
</dbReference>
<organism evidence="2 3">
    <name type="scientific">Schizopora paradoxa</name>
    <dbReference type="NCBI Taxonomy" id="27342"/>
    <lineage>
        <taxon>Eukaryota</taxon>
        <taxon>Fungi</taxon>
        <taxon>Dikarya</taxon>
        <taxon>Basidiomycota</taxon>
        <taxon>Agaricomycotina</taxon>
        <taxon>Agaricomycetes</taxon>
        <taxon>Hymenochaetales</taxon>
        <taxon>Schizoporaceae</taxon>
        <taxon>Schizopora</taxon>
    </lineage>
</organism>
<dbReference type="InterPro" id="IPR053185">
    <property type="entry name" value="SET_domain_protein"/>
</dbReference>
<accession>A0A0H2RM83</accession>
<dbReference type="CDD" id="cd20071">
    <property type="entry name" value="SET_SMYD"/>
    <property type="match status" value="1"/>
</dbReference>
<dbReference type="STRING" id="27342.A0A0H2RM83"/>
<protein>
    <submittedName>
        <fullName evidence="2">SET domain-containing protein</fullName>
    </submittedName>
</protein>
<feature type="domain" description="SET" evidence="1">
    <location>
        <begin position="5"/>
        <end position="148"/>
    </location>
</feature>
<dbReference type="InParanoid" id="A0A0H2RM83"/>
<dbReference type="PANTHER" id="PTHR47332">
    <property type="entry name" value="SET DOMAIN-CONTAINING PROTEIN 5"/>
    <property type="match status" value="1"/>
</dbReference>
<dbReference type="Gene3D" id="1.25.40.10">
    <property type="entry name" value="Tetratricopeptide repeat domain"/>
    <property type="match status" value="1"/>
</dbReference>
<dbReference type="InterPro" id="IPR046341">
    <property type="entry name" value="SET_dom_sf"/>
</dbReference>
<proteinExistence type="predicted"/>
<dbReference type="EMBL" id="KQ086253">
    <property type="protein sequence ID" value="KLO05931.1"/>
    <property type="molecule type" value="Genomic_DNA"/>
</dbReference>
<dbReference type="InterPro" id="IPR011990">
    <property type="entry name" value="TPR-like_helical_dom_sf"/>
</dbReference>
<evidence type="ECO:0000259" key="1">
    <source>
        <dbReference type="PROSITE" id="PS50280"/>
    </source>
</evidence>
<dbReference type="OrthoDB" id="265717at2759"/>
<evidence type="ECO:0000313" key="3">
    <source>
        <dbReference type="Proteomes" id="UP000053477"/>
    </source>
</evidence>
<dbReference type="Gene3D" id="2.170.270.10">
    <property type="entry name" value="SET domain"/>
    <property type="match status" value="1"/>
</dbReference>
<name>A0A0H2RM83_9AGAM</name>
<dbReference type="PROSITE" id="PS50280">
    <property type="entry name" value="SET"/>
    <property type="match status" value="1"/>
</dbReference>
<dbReference type="Proteomes" id="UP000053477">
    <property type="component" value="Unassembled WGS sequence"/>
</dbReference>
<dbReference type="PANTHER" id="PTHR47332:SF4">
    <property type="entry name" value="SET DOMAIN-CONTAINING PROTEIN 5"/>
    <property type="match status" value="1"/>
</dbReference>
<gene>
    <name evidence="2" type="ORF">SCHPADRAFT_838713</name>
</gene>
<dbReference type="FunCoup" id="A0A0H2RM83">
    <property type="interactions" value="1"/>
</dbReference>
<dbReference type="InterPro" id="IPR001214">
    <property type="entry name" value="SET_dom"/>
</dbReference>
<dbReference type="Pfam" id="PF00856">
    <property type="entry name" value="SET"/>
    <property type="match status" value="1"/>
</dbReference>
<keyword evidence="3" id="KW-1185">Reference proteome</keyword>
<dbReference type="SMART" id="SM00317">
    <property type="entry name" value="SET"/>
    <property type="match status" value="1"/>
</dbReference>
<sequence>MKHSLPFHVVDLPGKGKGVIALRDIQQGELLIREEPLFILPTSTQGNPSVLINRTLAPLSYAQRISFFSLSFMPEDVEGYDAIALATLQTNAISAADGIGIFPTTARLNHGCSSAFNAVYSWRDREQILVVHALKAIRRGEEILTTYTDTKRPRSERRSFLQSHYHFHCSCSVCSLPDALSRKSDDRLTKMSANFQELASWGTEAIDGVKASEIAIGIWHLGEEEGYWSERGRLAADIVHVAAAHSDADSVISWGELAAEWYTYELGSDSDLTISVRHTVANPDSHPAWGTRSRQRIKTLTP</sequence>
<dbReference type="AlphaFoldDB" id="A0A0H2RM83"/>
<evidence type="ECO:0000313" key="2">
    <source>
        <dbReference type="EMBL" id="KLO05931.1"/>
    </source>
</evidence>